<evidence type="ECO:0000259" key="1">
    <source>
        <dbReference type="Pfam" id="PF13474"/>
    </source>
</evidence>
<dbReference type="EMBL" id="NOXX01000163">
    <property type="protein sequence ID" value="OYQ46471.1"/>
    <property type="molecule type" value="Genomic_DNA"/>
</dbReference>
<dbReference type="AlphaFoldDB" id="A0A255ZYK4"/>
<gene>
    <name evidence="2" type="ORF">CHX27_04330</name>
</gene>
<comment type="caution">
    <text evidence="2">The sequence shown here is derived from an EMBL/GenBank/DDBJ whole genome shotgun (WGS) entry which is preliminary data.</text>
</comment>
<protein>
    <recommendedName>
        <fullName evidence="1">SnoaL-like domain-containing protein</fullName>
    </recommendedName>
</protein>
<feature type="domain" description="SnoaL-like" evidence="1">
    <location>
        <begin position="43"/>
        <end position="156"/>
    </location>
</feature>
<dbReference type="OrthoDB" id="271716at2"/>
<evidence type="ECO:0000313" key="3">
    <source>
        <dbReference type="Proteomes" id="UP000216035"/>
    </source>
</evidence>
<dbReference type="Gene3D" id="3.10.450.50">
    <property type="match status" value="1"/>
</dbReference>
<accession>A0A255ZYK4</accession>
<evidence type="ECO:0000313" key="2">
    <source>
        <dbReference type="EMBL" id="OYQ46471.1"/>
    </source>
</evidence>
<dbReference type="SUPFAM" id="SSF54427">
    <property type="entry name" value="NTF2-like"/>
    <property type="match status" value="1"/>
</dbReference>
<dbReference type="Proteomes" id="UP000216035">
    <property type="component" value="Unassembled WGS sequence"/>
</dbReference>
<dbReference type="InterPro" id="IPR032710">
    <property type="entry name" value="NTF2-like_dom_sf"/>
</dbReference>
<reference evidence="2 3" key="1">
    <citation type="submission" date="2017-07" db="EMBL/GenBank/DDBJ databases">
        <title>Flavobacterium cyanobacteriorum sp. nov., isolated from cyanobacterial aggregates in a eutrophic lake.</title>
        <authorList>
            <person name="Cai H."/>
        </authorList>
    </citation>
    <scope>NUCLEOTIDE SEQUENCE [LARGE SCALE GENOMIC DNA]</scope>
    <source>
        <strain evidence="2 3">TH167</strain>
    </source>
</reference>
<organism evidence="2 3">
    <name type="scientific">Flavobacterium aurantiibacter</name>
    <dbReference type="NCBI Taxonomy" id="2023067"/>
    <lineage>
        <taxon>Bacteria</taxon>
        <taxon>Pseudomonadati</taxon>
        <taxon>Bacteroidota</taxon>
        <taxon>Flavobacteriia</taxon>
        <taxon>Flavobacteriales</taxon>
        <taxon>Flavobacteriaceae</taxon>
        <taxon>Flavobacterium</taxon>
    </lineage>
</organism>
<sequence>MKLFSNAHNCLCRKSKRVKIVVALLFCALSVAGQKKAEAFSHVDAVLNQWHEAAATANWKNYEALMGADFHFIGTDATENWGRQAFTAFAKPYFDRGKGWKYTPLERNIYFNKQKNIAWFDELLDSNLGVCRGSGILILSKGKWLFSQYVLSMTVPNDHADAVVKLKQNDDSLFKTKLNKASVNPK</sequence>
<proteinExistence type="predicted"/>
<dbReference type="InterPro" id="IPR037401">
    <property type="entry name" value="SnoaL-like"/>
</dbReference>
<dbReference type="Pfam" id="PF13474">
    <property type="entry name" value="SnoaL_3"/>
    <property type="match status" value="1"/>
</dbReference>
<name>A0A255ZYK4_9FLAO</name>
<keyword evidence="3" id="KW-1185">Reference proteome</keyword>